<reference evidence="4 5" key="1">
    <citation type="submission" date="2020-12" db="EMBL/GenBank/DDBJ databases">
        <authorList>
            <person name="Zhou J."/>
        </authorList>
    </citation>
    <scope>NUCLEOTIDE SEQUENCE [LARGE SCALE GENOMIC DNA]</scope>
    <source>
        <strain evidence="4 5">CCUG 61299</strain>
    </source>
</reference>
<dbReference type="RefSeq" id="WP_200276290.1">
    <property type="nucleotide sequence ID" value="NZ_CP066802.1"/>
</dbReference>
<accession>A0A7T7M9Y8</accession>
<dbReference type="Proteomes" id="UP000595895">
    <property type="component" value="Chromosome"/>
</dbReference>
<dbReference type="GO" id="GO:0016491">
    <property type="term" value="F:oxidoreductase activity"/>
    <property type="evidence" value="ECO:0007669"/>
    <property type="project" value="InterPro"/>
</dbReference>
<protein>
    <submittedName>
        <fullName evidence="4">TlpA family protein disulfide reductase</fullName>
    </submittedName>
</protein>
<dbReference type="PANTHER" id="PTHR42852:SF13">
    <property type="entry name" value="PROTEIN DIPZ"/>
    <property type="match status" value="1"/>
</dbReference>
<keyword evidence="2" id="KW-0812">Transmembrane</keyword>
<dbReference type="InterPro" id="IPR050553">
    <property type="entry name" value="Thioredoxin_ResA/DsbE_sf"/>
</dbReference>
<dbReference type="KEGG" id="awe:JG540_01385"/>
<feature type="transmembrane region" description="Helical" evidence="2">
    <location>
        <begin position="64"/>
        <end position="85"/>
    </location>
</feature>
<dbReference type="Pfam" id="PF00578">
    <property type="entry name" value="AhpC-TSA"/>
    <property type="match status" value="1"/>
</dbReference>
<keyword evidence="2" id="KW-0472">Membrane</keyword>
<name>A0A7T7M9Y8_9ACTO</name>
<evidence type="ECO:0000313" key="4">
    <source>
        <dbReference type="EMBL" id="QQM67582.1"/>
    </source>
</evidence>
<evidence type="ECO:0000256" key="2">
    <source>
        <dbReference type="SAM" id="Phobius"/>
    </source>
</evidence>
<dbReference type="InterPro" id="IPR013766">
    <property type="entry name" value="Thioredoxin_domain"/>
</dbReference>
<gene>
    <name evidence="4" type="ORF">JG540_01385</name>
</gene>
<dbReference type="GO" id="GO:0016209">
    <property type="term" value="F:antioxidant activity"/>
    <property type="evidence" value="ECO:0007669"/>
    <property type="project" value="InterPro"/>
</dbReference>
<proteinExistence type="predicted"/>
<dbReference type="PANTHER" id="PTHR42852">
    <property type="entry name" value="THIOL:DISULFIDE INTERCHANGE PROTEIN DSBE"/>
    <property type="match status" value="1"/>
</dbReference>
<dbReference type="CDD" id="cd02966">
    <property type="entry name" value="TlpA_like_family"/>
    <property type="match status" value="1"/>
</dbReference>
<dbReference type="PROSITE" id="PS51352">
    <property type="entry name" value="THIOREDOXIN_2"/>
    <property type="match status" value="1"/>
</dbReference>
<dbReference type="InterPro" id="IPR000866">
    <property type="entry name" value="AhpC/TSA"/>
</dbReference>
<feature type="compositionally biased region" description="Acidic residues" evidence="1">
    <location>
        <begin position="1"/>
        <end position="17"/>
    </location>
</feature>
<keyword evidence="5" id="KW-1185">Reference proteome</keyword>
<feature type="domain" description="Thioredoxin" evidence="3">
    <location>
        <begin position="112"/>
        <end position="249"/>
    </location>
</feature>
<organism evidence="4 5">
    <name type="scientific">Actinomyces weissii</name>
    <dbReference type="NCBI Taxonomy" id="675090"/>
    <lineage>
        <taxon>Bacteria</taxon>
        <taxon>Bacillati</taxon>
        <taxon>Actinomycetota</taxon>
        <taxon>Actinomycetes</taxon>
        <taxon>Actinomycetales</taxon>
        <taxon>Actinomycetaceae</taxon>
        <taxon>Actinomyces</taxon>
    </lineage>
</organism>
<dbReference type="Gene3D" id="3.40.30.10">
    <property type="entry name" value="Glutaredoxin"/>
    <property type="match status" value="1"/>
</dbReference>
<dbReference type="SUPFAM" id="SSF52833">
    <property type="entry name" value="Thioredoxin-like"/>
    <property type="match status" value="1"/>
</dbReference>
<dbReference type="InterPro" id="IPR036249">
    <property type="entry name" value="Thioredoxin-like_sf"/>
</dbReference>
<evidence type="ECO:0000259" key="3">
    <source>
        <dbReference type="PROSITE" id="PS51352"/>
    </source>
</evidence>
<evidence type="ECO:0000256" key="1">
    <source>
        <dbReference type="SAM" id="MobiDB-lite"/>
    </source>
</evidence>
<dbReference type="AlphaFoldDB" id="A0A7T7M9Y8"/>
<evidence type="ECO:0000313" key="5">
    <source>
        <dbReference type="Proteomes" id="UP000595895"/>
    </source>
</evidence>
<dbReference type="EMBL" id="CP066802">
    <property type="protein sequence ID" value="QQM67582.1"/>
    <property type="molecule type" value="Genomic_DNA"/>
</dbReference>
<feature type="region of interest" description="Disordered" evidence="1">
    <location>
        <begin position="1"/>
        <end position="53"/>
    </location>
</feature>
<keyword evidence="2" id="KW-1133">Transmembrane helix</keyword>
<sequence length="250" mass="26381">MPTPEEDALWEPPEADPQEALAEDTGRERAAPAGEQGTSVADGGGTAAPEQEPAWRRRLRDSSFGQVAVLLVVAFAVAIVAWWSVRPSSEEPAQAESAVMSQVQVDGAGQPPAVGQQAPDFTVQDLDGQELSLAAMRGQPVWLVFAATWCSGCRTEMPDLREAIAAHGEAVRLVVVYTGEDVDTVSAYSRRVGNRFTEVADSTQEVSAAYGVMGVPAHYLIDADGVVRQTHVGLLGSAQVAEALRSVQGG</sequence>